<organism evidence="1 2">
    <name type="scientific">Acer negundo</name>
    <name type="common">Box elder</name>
    <dbReference type="NCBI Taxonomy" id="4023"/>
    <lineage>
        <taxon>Eukaryota</taxon>
        <taxon>Viridiplantae</taxon>
        <taxon>Streptophyta</taxon>
        <taxon>Embryophyta</taxon>
        <taxon>Tracheophyta</taxon>
        <taxon>Spermatophyta</taxon>
        <taxon>Magnoliopsida</taxon>
        <taxon>eudicotyledons</taxon>
        <taxon>Gunneridae</taxon>
        <taxon>Pentapetalae</taxon>
        <taxon>rosids</taxon>
        <taxon>malvids</taxon>
        <taxon>Sapindales</taxon>
        <taxon>Sapindaceae</taxon>
        <taxon>Hippocastanoideae</taxon>
        <taxon>Acereae</taxon>
        <taxon>Acer</taxon>
    </lineage>
</organism>
<protein>
    <submittedName>
        <fullName evidence="1">Uncharacterized protein</fullName>
    </submittedName>
</protein>
<evidence type="ECO:0000313" key="1">
    <source>
        <dbReference type="EMBL" id="KAI9182509.1"/>
    </source>
</evidence>
<sequence length="286" mass="33457">MFCAFYMHMPLFRWKVSDHEKSTAYYKSLMLEDTVREDREDVMEEGDASILQSKTRTRFIGSRNSDEPTSKKKLFDGDVEILKSKFKTSVSYTIPELYTFIAQLVTQKIKESKERMKSWITEEIGKIAKENKVGDISTPKNQEKARRMIWIWMTTIGWMRWDDSFFNEIHDGVSDLEEKDQRGVETVVDIVVEKAKDKSVIEKAEGERADGKQPICVDEFPIPEVNMVGARELLTILPSVICDEFPDPNVVYKNQDKKRTRRGWFLQTQYADPMAKKKKKEEIRMP</sequence>
<proteinExistence type="predicted"/>
<reference evidence="1" key="2">
    <citation type="submission" date="2023-02" db="EMBL/GenBank/DDBJ databases">
        <authorList>
            <person name="Swenson N.G."/>
            <person name="Wegrzyn J.L."/>
            <person name="Mcevoy S.L."/>
        </authorList>
    </citation>
    <scope>NUCLEOTIDE SEQUENCE</scope>
    <source>
        <strain evidence="1">91603</strain>
        <tissue evidence="1">Leaf</tissue>
    </source>
</reference>
<reference evidence="1" key="1">
    <citation type="journal article" date="2022" name="Plant J.">
        <title>Strategies of tolerance reflected in two North American maple genomes.</title>
        <authorList>
            <person name="McEvoy S.L."/>
            <person name="Sezen U.U."/>
            <person name="Trouern-Trend A."/>
            <person name="McMahon S.M."/>
            <person name="Schaberg P.G."/>
            <person name="Yang J."/>
            <person name="Wegrzyn J.L."/>
            <person name="Swenson N.G."/>
        </authorList>
    </citation>
    <scope>NUCLEOTIDE SEQUENCE</scope>
    <source>
        <strain evidence="1">91603</strain>
    </source>
</reference>
<gene>
    <name evidence="1" type="ORF">LWI28_026014</name>
</gene>
<dbReference type="Proteomes" id="UP001064489">
    <property type="component" value="Chromosome 4"/>
</dbReference>
<evidence type="ECO:0000313" key="2">
    <source>
        <dbReference type="Proteomes" id="UP001064489"/>
    </source>
</evidence>
<dbReference type="AlphaFoldDB" id="A0AAD5J1B6"/>
<dbReference type="EMBL" id="JAJSOW010000101">
    <property type="protein sequence ID" value="KAI9182509.1"/>
    <property type="molecule type" value="Genomic_DNA"/>
</dbReference>
<comment type="caution">
    <text evidence="1">The sequence shown here is derived from an EMBL/GenBank/DDBJ whole genome shotgun (WGS) entry which is preliminary data.</text>
</comment>
<name>A0AAD5J1B6_ACENE</name>
<accession>A0AAD5J1B6</accession>
<keyword evidence="2" id="KW-1185">Reference proteome</keyword>